<dbReference type="KEGG" id="aluc:AKAW2_10835A"/>
<reference evidence="1" key="2">
    <citation type="submission" date="2021-02" db="EMBL/GenBank/DDBJ databases">
        <title>Aspergillus luchuensis mut. kawachii IFO 4304 genome sequence.</title>
        <authorList>
            <person name="Mori K."/>
            <person name="Kadooka C."/>
            <person name="Goto M."/>
            <person name="Futagami T."/>
        </authorList>
    </citation>
    <scope>NUCLEOTIDE SEQUENCE</scope>
    <source>
        <strain evidence="1">IFO 4308</strain>
    </source>
</reference>
<dbReference type="AlphaFoldDB" id="A0A7R7W0L0"/>
<sequence>MEGAYACEFSLKGTKTAKHKFTGEYTKFIKSCHTLLAQSVPHPGLQASLEDRRAYEAETLLRLLPGDPGYVGWLLSPYQ</sequence>
<keyword evidence="2" id="KW-1185">Reference proteome</keyword>
<evidence type="ECO:0000313" key="1">
    <source>
        <dbReference type="EMBL" id="BCR93789.1"/>
    </source>
</evidence>
<dbReference type="OrthoDB" id="4517793at2759"/>
<dbReference type="RefSeq" id="XP_041537555.1">
    <property type="nucleotide sequence ID" value="XM_041691601.1"/>
</dbReference>
<dbReference type="Proteomes" id="UP000661280">
    <property type="component" value="Chromosome 1"/>
</dbReference>
<dbReference type="GeneID" id="64955114"/>
<accession>A0A7R7W0L0</accession>
<reference evidence="1" key="1">
    <citation type="submission" date="2021-01" db="EMBL/GenBank/DDBJ databases">
        <authorList>
            <consortium name="Aspergillus luchuensis mut. kawachii IFO 4304 genome sequencing consortium"/>
            <person name="Kazuki M."/>
            <person name="Futagami T."/>
        </authorList>
    </citation>
    <scope>NUCLEOTIDE SEQUENCE</scope>
    <source>
        <strain evidence="1">IFO 4308</strain>
    </source>
</reference>
<evidence type="ECO:0000313" key="2">
    <source>
        <dbReference type="Proteomes" id="UP000661280"/>
    </source>
</evidence>
<proteinExistence type="predicted"/>
<name>A0A7R7W0L0_ASPKA</name>
<gene>
    <name evidence="1" type="ORF">AKAW2_10835A</name>
</gene>
<protein>
    <submittedName>
        <fullName evidence="1">Uncharacterized protein</fullName>
    </submittedName>
</protein>
<organism evidence="1 2">
    <name type="scientific">Aspergillus kawachii</name>
    <name type="common">White koji mold</name>
    <name type="synonym">Aspergillus awamori var. kawachi</name>
    <dbReference type="NCBI Taxonomy" id="1069201"/>
    <lineage>
        <taxon>Eukaryota</taxon>
        <taxon>Fungi</taxon>
        <taxon>Dikarya</taxon>
        <taxon>Ascomycota</taxon>
        <taxon>Pezizomycotina</taxon>
        <taxon>Eurotiomycetes</taxon>
        <taxon>Eurotiomycetidae</taxon>
        <taxon>Eurotiales</taxon>
        <taxon>Aspergillaceae</taxon>
        <taxon>Aspergillus</taxon>
        <taxon>Aspergillus subgen. Circumdati</taxon>
    </lineage>
</organism>
<dbReference type="EMBL" id="AP024425">
    <property type="protein sequence ID" value="BCR93789.1"/>
    <property type="molecule type" value="Genomic_DNA"/>
</dbReference>